<organism evidence="4 5">
    <name type="scientific">Hoylesella timonensis S9-PR14</name>
    <dbReference type="NCBI Taxonomy" id="1401062"/>
    <lineage>
        <taxon>Bacteria</taxon>
        <taxon>Pseudomonadati</taxon>
        <taxon>Bacteroidota</taxon>
        <taxon>Bacteroidia</taxon>
        <taxon>Bacteroidales</taxon>
        <taxon>Prevotellaceae</taxon>
        <taxon>Hoylesella</taxon>
    </lineage>
</organism>
<dbReference type="RefSeq" id="WP_081953687.1">
    <property type="nucleotide sequence ID" value="NZ_JRPQ01000151.1"/>
</dbReference>
<reference evidence="4 5" key="1">
    <citation type="submission" date="2014-07" db="EMBL/GenBank/DDBJ databases">
        <authorList>
            <person name="McCorrison J."/>
            <person name="Sanka R."/>
            <person name="Torralba M."/>
            <person name="Gillis M."/>
            <person name="Haft D.H."/>
            <person name="Methe B."/>
            <person name="Sutton G."/>
            <person name="Nelson K.E."/>
        </authorList>
    </citation>
    <scope>NUCLEOTIDE SEQUENCE [LARGE SCALE GENOMIC DNA]</scope>
    <source>
        <strain evidence="4 5">S9-PR14</strain>
    </source>
</reference>
<dbReference type="AlphaFoldDB" id="A0A098YNU3"/>
<evidence type="ECO:0000259" key="2">
    <source>
        <dbReference type="Pfam" id="PF00534"/>
    </source>
</evidence>
<evidence type="ECO:0008006" key="6">
    <source>
        <dbReference type="Google" id="ProtNLM"/>
    </source>
</evidence>
<dbReference type="EMBL" id="JRPQ01000151">
    <property type="protein sequence ID" value="KGI21440.1"/>
    <property type="molecule type" value="Genomic_DNA"/>
</dbReference>
<accession>A0A098YNU3</accession>
<protein>
    <recommendedName>
        <fullName evidence="6">Glycosyl transferase family 1</fullName>
    </recommendedName>
</protein>
<keyword evidence="1" id="KW-0808">Transferase</keyword>
<evidence type="ECO:0000256" key="1">
    <source>
        <dbReference type="ARBA" id="ARBA00022679"/>
    </source>
</evidence>
<dbReference type="GO" id="GO:0009103">
    <property type="term" value="P:lipopolysaccharide biosynthetic process"/>
    <property type="evidence" value="ECO:0007669"/>
    <property type="project" value="TreeGrafter"/>
</dbReference>
<feature type="domain" description="Glycosyltransferase subfamily 4-like N-terminal" evidence="3">
    <location>
        <begin position="150"/>
        <end position="197"/>
    </location>
</feature>
<feature type="domain" description="Glycosyl transferase family 1" evidence="2">
    <location>
        <begin position="217"/>
        <end position="377"/>
    </location>
</feature>
<evidence type="ECO:0000259" key="3">
    <source>
        <dbReference type="Pfam" id="PF13439"/>
    </source>
</evidence>
<dbReference type="SUPFAM" id="SSF53756">
    <property type="entry name" value="UDP-Glycosyltransferase/glycogen phosphorylase"/>
    <property type="match status" value="1"/>
</dbReference>
<dbReference type="Proteomes" id="UP000029723">
    <property type="component" value="Unassembled WGS sequence"/>
</dbReference>
<evidence type="ECO:0000313" key="5">
    <source>
        <dbReference type="Proteomes" id="UP000029723"/>
    </source>
</evidence>
<proteinExistence type="predicted"/>
<dbReference type="Pfam" id="PF13439">
    <property type="entry name" value="Glyco_transf_4"/>
    <property type="match status" value="1"/>
</dbReference>
<dbReference type="CDD" id="cd03801">
    <property type="entry name" value="GT4_PimA-like"/>
    <property type="match status" value="1"/>
</dbReference>
<dbReference type="Gene3D" id="3.40.50.2000">
    <property type="entry name" value="Glycogen Phosphorylase B"/>
    <property type="match status" value="2"/>
</dbReference>
<comment type="caution">
    <text evidence="4">The sequence shown here is derived from an EMBL/GenBank/DDBJ whole genome shotgun (WGS) entry which is preliminary data.</text>
</comment>
<dbReference type="PANTHER" id="PTHR46401:SF2">
    <property type="entry name" value="GLYCOSYLTRANSFERASE WBBK-RELATED"/>
    <property type="match status" value="1"/>
</dbReference>
<dbReference type="InterPro" id="IPR028098">
    <property type="entry name" value="Glyco_trans_4-like_N"/>
</dbReference>
<dbReference type="OrthoDB" id="1046785at2"/>
<dbReference type="InterPro" id="IPR001296">
    <property type="entry name" value="Glyco_trans_1"/>
</dbReference>
<dbReference type="PANTHER" id="PTHR46401">
    <property type="entry name" value="GLYCOSYLTRANSFERASE WBBK-RELATED"/>
    <property type="match status" value="1"/>
</dbReference>
<dbReference type="GO" id="GO:0016757">
    <property type="term" value="F:glycosyltransferase activity"/>
    <property type="evidence" value="ECO:0007669"/>
    <property type="project" value="InterPro"/>
</dbReference>
<gene>
    <name evidence="4" type="ORF">HMPREF9304_10240</name>
</gene>
<name>A0A098YNU3_9BACT</name>
<sequence>MNMQHKNVYIVGMYDRSITGFATYKEELSACMLTQPDLSVNFINLRCPIPEFRIDEKSGIIIYDCPATKQKPLEVAGALLSLHISDNNNNIFLINFAPSALFVKILRKYFNKGKIVYIIHDFMWALYLWGDINRLKDIIACGKSDKLTPLIKQFYFDGAETFNMSDHVVCLSEDTQQLLENLYKVPKHKLTMIPNGLRDAFDSISYNKKTKLCGAVSTYRTLLYVGRTSEQKGIIDLLECFKMVLKVFPDCKLALIGEIDSKVIGAMDDKIRPNVLLLGEQPKQRVYEWYRIADIGILPSYYEQCSYTGIEMKMFGLPVISSDGFGIRQMFRPSNAIIASIGSRSHRQEFQRNLATAIIKALSLPAERISELKQNSRRDYLDRFNSINTLNKYKCMLEKLSIDRI</sequence>
<dbReference type="Pfam" id="PF00534">
    <property type="entry name" value="Glycos_transf_1"/>
    <property type="match status" value="1"/>
</dbReference>
<evidence type="ECO:0000313" key="4">
    <source>
        <dbReference type="EMBL" id="KGI21440.1"/>
    </source>
</evidence>